<dbReference type="GO" id="GO:0005525">
    <property type="term" value="F:GTP binding"/>
    <property type="evidence" value="ECO:0007669"/>
    <property type="project" value="TreeGrafter"/>
</dbReference>
<dbReference type="SMART" id="SM01362">
    <property type="entry name" value="DUF663"/>
    <property type="match status" value="1"/>
</dbReference>
<dbReference type="Proteomes" id="UP000825729">
    <property type="component" value="Unassembled WGS sequence"/>
</dbReference>
<dbReference type="GO" id="GO:0000479">
    <property type="term" value="P:endonucleolytic cleavage of tricistronic rRNA transcript (SSU-rRNA, 5.8S rRNA, LSU-rRNA)"/>
    <property type="evidence" value="ECO:0007669"/>
    <property type="project" value="TreeGrafter"/>
</dbReference>
<reference evidence="2 3" key="1">
    <citation type="submission" date="2021-07" db="EMBL/GenBank/DDBJ databases">
        <title>The Aristolochia fimbriata genome: insights into angiosperm evolution, floral development and chemical biosynthesis.</title>
        <authorList>
            <person name="Jiao Y."/>
        </authorList>
    </citation>
    <scope>NUCLEOTIDE SEQUENCE [LARGE SCALE GENOMIC DNA]</scope>
    <source>
        <strain evidence="2">IBCAS-2021</strain>
        <tissue evidence="2">Leaf</tissue>
    </source>
</reference>
<dbReference type="PANTHER" id="PTHR12858:SF1">
    <property type="entry name" value="PRE-RRNA-PROCESSING PROTEIN TSR1 HOMOLOG"/>
    <property type="match status" value="1"/>
</dbReference>
<dbReference type="EMBL" id="JAINDJ010000006">
    <property type="protein sequence ID" value="KAG9444455.1"/>
    <property type="molecule type" value="Genomic_DNA"/>
</dbReference>
<dbReference type="Pfam" id="PF04950">
    <property type="entry name" value="RIBIOP_C"/>
    <property type="match status" value="1"/>
</dbReference>
<dbReference type="AlphaFoldDB" id="A0AAV7E6H9"/>
<name>A0AAV7E6H9_ARIFI</name>
<dbReference type="PANTHER" id="PTHR12858">
    <property type="entry name" value="RIBOSOME BIOGENESIS PROTEIN"/>
    <property type="match status" value="1"/>
</dbReference>
<proteinExistence type="predicted"/>
<accession>A0AAV7E6H9</accession>
<sequence>MTSVDVMMVIHFHLQRSNGIFYRMDDGMKEFQQMLIEVETEAEHLLLARHQMVENDRIRNANREAMTGLRRKAKTTKSSVPTPFESIMKEVEGSESKTLMKEICKTCGNHDAEEHTWMMFPGSDFFARVPFHAAHAILDKEFPDEVETPLDVPSRKCFAKYRGLKSFRTSSWDPKESLPFDYARTFGFDNFSRTQKHVLAKVLEVDKGIEHECAAAGSYVRLHIKKVPLDVASKLCGASRNLPVVVCGLLQHESRIYVLHFSIKKHDSYETPIKSKEALSGLMIM</sequence>
<evidence type="ECO:0000313" key="3">
    <source>
        <dbReference type="Proteomes" id="UP000825729"/>
    </source>
</evidence>
<dbReference type="GO" id="GO:0003924">
    <property type="term" value="F:GTPase activity"/>
    <property type="evidence" value="ECO:0007669"/>
    <property type="project" value="TreeGrafter"/>
</dbReference>
<dbReference type="GO" id="GO:0000462">
    <property type="term" value="P:maturation of SSU-rRNA from tricistronic rRNA transcript (SSU-rRNA, 5.8S rRNA, LSU-rRNA)"/>
    <property type="evidence" value="ECO:0007669"/>
    <property type="project" value="TreeGrafter"/>
</dbReference>
<keyword evidence="3" id="KW-1185">Reference proteome</keyword>
<dbReference type="InterPro" id="IPR039761">
    <property type="entry name" value="Bms1/Tsr1"/>
</dbReference>
<dbReference type="GO" id="GO:0030688">
    <property type="term" value="C:preribosome, small subunit precursor"/>
    <property type="evidence" value="ECO:0007669"/>
    <property type="project" value="TreeGrafter"/>
</dbReference>
<evidence type="ECO:0000313" key="2">
    <source>
        <dbReference type="EMBL" id="KAG9444455.1"/>
    </source>
</evidence>
<feature type="domain" description="Ribosome biogenesis protein BMS1/TSR1 C-terminal" evidence="1">
    <location>
        <begin position="145"/>
        <end position="285"/>
    </location>
</feature>
<gene>
    <name evidence="2" type="ORF">H6P81_015795</name>
</gene>
<organism evidence="2 3">
    <name type="scientific">Aristolochia fimbriata</name>
    <name type="common">White veined hardy Dutchman's pipe vine</name>
    <dbReference type="NCBI Taxonomy" id="158543"/>
    <lineage>
        <taxon>Eukaryota</taxon>
        <taxon>Viridiplantae</taxon>
        <taxon>Streptophyta</taxon>
        <taxon>Embryophyta</taxon>
        <taxon>Tracheophyta</taxon>
        <taxon>Spermatophyta</taxon>
        <taxon>Magnoliopsida</taxon>
        <taxon>Magnoliidae</taxon>
        <taxon>Piperales</taxon>
        <taxon>Aristolochiaceae</taxon>
        <taxon>Aristolochia</taxon>
    </lineage>
</organism>
<dbReference type="GO" id="GO:0034511">
    <property type="term" value="F:U3 snoRNA binding"/>
    <property type="evidence" value="ECO:0007669"/>
    <property type="project" value="TreeGrafter"/>
</dbReference>
<dbReference type="InterPro" id="IPR007034">
    <property type="entry name" value="BMS1_TSR1_C"/>
</dbReference>
<protein>
    <recommendedName>
        <fullName evidence="1">Ribosome biogenesis protein BMS1/TSR1 C-terminal domain-containing protein</fullName>
    </recommendedName>
</protein>
<evidence type="ECO:0000259" key="1">
    <source>
        <dbReference type="SMART" id="SM01362"/>
    </source>
</evidence>
<comment type="caution">
    <text evidence="2">The sequence shown here is derived from an EMBL/GenBank/DDBJ whole genome shotgun (WGS) entry which is preliminary data.</text>
</comment>